<dbReference type="Gene3D" id="2.60.40.1190">
    <property type="match status" value="1"/>
</dbReference>
<evidence type="ECO:0000313" key="3">
    <source>
        <dbReference type="EMBL" id="MDF0706200.1"/>
    </source>
</evidence>
<dbReference type="SUPFAM" id="SSF49344">
    <property type="entry name" value="CBD9-like"/>
    <property type="match status" value="1"/>
</dbReference>
<accession>A0ABT5XJY1</accession>
<feature type="domain" description="Carbohydrate-binding" evidence="1">
    <location>
        <begin position="40"/>
        <end position="185"/>
    </location>
</feature>
<feature type="domain" description="DUF5916" evidence="2">
    <location>
        <begin position="238"/>
        <end position="574"/>
    </location>
</feature>
<dbReference type="EMBL" id="JARFVA010000001">
    <property type="protein sequence ID" value="MDF0706200.1"/>
    <property type="molecule type" value="Genomic_DNA"/>
</dbReference>
<reference evidence="3 4" key="1">
    <citation type="submission" date="2023-03" db="EMBL/GenBank/DDBJ databases">
        <title>Muricauda XX sp. nov. and Muricauda XXX sp. nov., two novel species isolated from Okinawa Trough.</title>
        <authorList>
            <person name="Cao W."/>
            <person name="Deng X."/>
        </authorList>
    </citation>
    <scope>NUCLEOTIDE SEQUENCE [LARGE SCALE GENOMIC DNA]</scope>
    <source>
        <strain evidence="3 4">81s02</strain>
    </source>
</reference>
<comment type="caution">
    <text evidence="3">The sequence shown here is derived from an EMBL/GenBank/DDBJ whole genome shotgun (WGS) entry which is preliminary data.</text>
</comment>
<dbReference type="Proteomes" id="UP001217083">
    <property type="component" value="Unassembled WGS sequence"/>
</dbReference>
<gene>
    <name evidence="3" type="ORF">PY091_03155</name>
</gene>
<keyword evidence="4" id="KW-1185">Reference proteome</keyword>
<evidence type="ECO:0000259" key="1">
    <source>
        <dbReference type="Pfam" id="PF06452"/>
    </source>
</evidence>
<sequence length="733" mass="84220">MGKSVKWGCAIFFILLCATMQGQGIPKTITAKFIEGSINLDGVMDEPLWDQAEMATDFMQFFPTDSKLADYPTTFKILYSETTLYIGIRAEADNGNYVVSSLKRDFGGTTNDNVSLLFDTFNDGTTAYFFGITPYGVRREGLVSEGGNNFNNTWDVKWKAEATRFNDHYVIEVAIPFTSLKFVEGSTKWRFRSYRWNNQSNEQSTWVQVPQQQRLSSLAYMGELRFERPLGQSRTPFTLIPYINALNDHDFTTDESNTKFKVGGDAKVAIGNGMNLDITLNPDFSNVEVDDIFTNLTRFELRLPEKRQFFIDNSDLFESFGNSFNEAKPFFSRRIGLARDTLGNLIQNDIIGGVRLSGKLNKDWRLGVLNIQTAKDQENRIASNNNMMLALQRKIGSRSNIGLFWVNRQATGEKAFLDPLDEYNRVIGADYNLASSDDIWRGRFYLHKSFQPNDHEGNFSSQATVTYNPRRWEITEDLVYVNEDFRADLGFVPRRDIVKWGNGIKRIFYPSSGIFNTHGLRALTIMYWRPSLDYKKTDHRYSFTWDTAFKNQAVAEASFTNNFIYLTAPFDPTRTPGGQPLPGGQGYHFNQMEFVYQSNNVNLLTYGVQGTVGRFFNGDILSLGGQVAYRIQPWVQFTLGANYDKIDLPDPYEDADLWLVTPKIDVTFTKNLFWSTLVQYSNQRDNLGINSRLQWRFAPLSDLYLVYNDNYFTQTFAPRFRSINLKLTYWLNL</sequence>
<dbReference type="Pfam" id="PF19313">
    <property type="entry name" value="DUF5916"/>
    <property type="match status" value="1"/>
</dbReference>
<dbReference type="CDD" id="cd09618">
    <property type="entry name" value="CBM9_like_2"/>
    <property type="match status" value="1"/>
</dbReference>
<name>A0ABT5XJY1_9FLAO</name>
<dbReference type="InterPro" id="IPR045670">
    <property type="entry name" value="DUF5916"/>
</dbReference>
<organism evidence="3 4">
    <name type="scientific">Flagellimonas okinawensis</name>
    <dbReference type="NCBI Taxonomy" id="3031324"/>
    <lineage>
        <taxon>Bacteria</taxon>
        <taxon>Pseudomonadati</taxon>
        <taxon>Bacteroidota</taxon>
        <taxon>Flavobacteriia</taxon>
        <taxon>Flavobacteriales</taxon>
        <taxon>Flavobacteriaceae</taxon>
        <taxon>Flagellimonas</taxon>
    </lineage>
</organism>
<proteinExistence type="predicted"/>
<evidence type="ECO:0000259" key="2">
    <source>
        <dbReference type="Pfam" id="PF19313"/>
    </source>
</evidence>
<dbReference type="Pfam" id="PF06452">
    <property type="entry name" value="CBM9_1"/>
    <property type="match status" value="1"/>
</dbReference>
<protein>
    <submittedName>
        <fullName evidence="3">DUF5916 domain-containing protein</fullName>
    </submittedName>
</protein>
<dbReference type="RefSeq" id="WP_275648302.1">
    <property type="nucleotide sequence ID" value="NZ_JARFVA010000001.1"/>
</dbReference>
<evidence type="ECO:0000313" key="4">
    <source>
        <dbReference type="Proteomes" id="UP001217083"/>
    </source>
</evidence>
<dbReference type="InterPro" id="IPR010502">
    <property type="entry name" value="Carb-bd_dom_fam9"/>
</dbReference>